<evidence type="ECO:0000256" key="3">
    <source>
        <dbReference type="ARBA" id="ARBA00022679"/>
    </source>
</evidence>
<reference evidence="8" key="1">
    <citation type="submission" date="2022-11" db="EMBL/GenBank/DDBJ databases">
        <title>Draft genome sequence of Hoeflea poritis E7-10 and Hoeflea prorocentri PM5-8, separated from scleractinian coral Porites lutea and marine dinoflagellate.</title>
        <authorList>
            <person name="Zhang G."/>
            <person name="Wei Q."/>
            <person name="Cai L."/>
        </authorList>
    </citation>
    <scope>NUCLEOTIDE SEQUENCE</scope>
    <source>
        <strain evidence="8">PM5-8</strain>
    </source>
</reference>
<dbReference type="AlphaFoldDB" id="A0A9X3UI05"/>
<evidence type="ECO:0000256" key="1">
    <source>
        <dbReference type="ARBA" id="ARBA00022485"/>
    </source>
</evidence>
<dbReference type="EMBL" id="JAPJZI010000001">
    <property type="protein sequence ID" value="MDA5399492.1"/>
    <property type="molecule type" value="Genomic_DNA"/>
</dbReference>
<keyword evidence="5" id="KW-0411">Iron-sulfur</keyword>
<proteinExistence type="inferred from homology"/>
<dbReference type="InterPro" id="IPR010280">
    <property type="entry name" value="U5_MeTrfase_fam"/>
</dbReference>
<keyword evidence="9" id="KW-1185">Reference proteome</keyword>
<evidence type="ECO:0000313" key="8">
    <source>
        <dbReference type="EMBL" id="MDA5399492.1"/>
    </source>
</evidence>
<dbReference type="GO" id="GO:0070041">
    <property type="term" value="F:rRNA (uridine-C5-)-methyltransferase activity"/>
    <property type="evidence" value="ECO:0007669"/>
    <property type="project" value="TreeGrafter"/>
</dbReference>
<evidence type="ECO:0000256" key="2">
    <source>
        <dbReference type="ARBA" id="ARBA00022603"/>
    </source>
</evidence>
<dbReference type="Pfam" id="PF05958">
    <property type="entry name" value="tRNA_U5-meth_tr"/>
    <property type="match status" value="1"/>
</dbReference>
<feature type="binding site" evidence="6">
    <location>
        <position position="345"/>
    </location>
    <ligand>
        <name>S-adenosyl-L-methionine</name>
        <dbReference type="ChEBI" id="CHEBI:59789"/>
    </ligand>
</feature>
<dbReference type="Gene3D" id="3.40.50.150">
    <property type="entry name" value="Vaccinia Virus protein VP39"/>
    <property type="match status" value="1"/>
</dbReference>
<dbReference type="Gene3D" id="2.40.50.140">
    <property type="entry name" value="Nucleic acid-binding proteins"/>
    <property type="match status" value="1"/>
</dbReference>
<dbReference type="CDD" id="cd02440">
    <property type="entry name" value="AdoMet_MTases"/>
    <property type="match status" value="1"/>
</dbReference>
<feature type="binding site" evidence="6">
    <location>
        <position position="297"/>
    </location>
    <ligand>
        <name>S-adenosyl-L-methionine</name>
        <dbReference type="ChEBI" id="CHEBI:59789"/>
    </ligand>
</feature>
<keyword evidence="1" id="KW-0479">Metal-binding</keyword>
<dbReference type="InterPro" id="IPR029063">
    <property type="entry name" value="SAM-dependent_MTases_sf"/>
</dbReference>
<evidence type="ECO:0000256" key="7">
    <source>
        <dbReference type="PROSITE-ProRule" id="PRU10015"/>
    </source>
</evidence>
<dbReference type="Proteomes" id="UP001151234">
    <property type="component" value="Unassembled WGS sequence"/>
</dbReference>
<dbReference type="SUPFAM" id="SSF50249">
    <property type="entry name" value="Nucleic acid-binding proteins"/>
    <property type="match status" value="1"/>
</dbReference>
<keyword evidence="1" id="KW-0408">Iron</keyword>
<keyword evidence="2 6" id="KW-0489">Methyltransferase</keyword>
<feature type="binding site" evidence="6">
    <location>
        <position position="277"/>
    </location>
    <ligand>
        <name>S-adenosyl-L-methionine</name>
        <dbReference type="ChEBI" id="CHEBI:59789"/>
    </ligand>
</feature>
<dbReference type="PROSITE" id="PS51687">
    <property type="entry name" value="SAM_MT_RNA_M5U"/>
    <property type="match status" value="1"/>
</dbReference>
<evidence type="ECO:0000313" key="9">
    <source>
        <dbReference type="Proteomes" id="UP001151234"/>
    </source>
</evidence>
<name>A0A9X3UI05_9HYPH</name>
<dbReference type="InterPro" id="IPR030390">
    <property type="entry name" value="MeTrfase_TrmA_AS"/>
</dbReference>
<dbReference type="PROSITE" id="PS01230">
    <property type="entry name" value="TRMA_1"/>
    <property type="match status" value="1"/>
</dbReference>
<feature type="active site" description="Nucleophile" evidence="6">
    <location>
        <position position="371"/>
    </location>
</feature>
<dbReference type="PANTHER" id="PTHR11061:SF49">
    <property type="entry name" value="23S RRNA (URACIL(1939)-C(5))-METHYLTRANSFERASE RLMD"/>
    <property type="match status" value="1"/>
</dbReference>
<feature type="active site" evidence="7">
    <location>
        <position position="371"/>
    </location>
</feature>
<keyword evidence="4 6" id="KW-0949">S-adenosyl-L-methionine</keyword>
<evidence type="ECO:0000256" key="5">
    <source>
        <dbReference type="ARBA" id="ARBA00023014"/>
    </source>
</evidence>
<comment type="similarity">
    <text evidence="6">Belongs to the class I-like SAM-binding methyltransferase superfamily. RNA M5U methyltransferase family.</text>
</comment>
<feature type="binding site" evidence="6">
    <location>
        <position position="250"/>
    </location>
    <ligand>
        <name>S-adenosyl-L-methionine</name>
        <dbReference type="ChEBI" id="CHEBI:59789"/>
    </ligand>
</feature>
<dbReference type="GO" id="GO:0070475">
    <property type="term" value="P:rRNA base methylation"/>
    <property type="evidence" value="ECO:0007669"/>
    <property type="project" value="TreeGrafter"/>
</dbReference>
<dbReference type="InterPro" id="IPR012340">
    <property type="entry name" value="NA-bd_OB-fold"/>
</dbReference>
<evidence type="ECO:0000256" key="4">
    <source>
        <dbReference type="ARBA" id="ARBA00022691"/>
    </source>
</evidence>
<organism evidence="8 9">
    <name type="scientific">Hoeflea prorocentri</name>
    <dbReference type="NCBI Taxonomy" id="1922333"/>
    <lineage>
        <taxon>Bacteria</taxon>
        <taxon>Pseudomonadati</taxon>
        <taxon>Pseudomonadota</taxon>
        <taxon>Alphaproteobacteria</taxon>
        <taxon>Hyphomicrobiales</taxon>
        <taxon>Rhizobiaceae</taxon>
        <taxon>Hoeflea</taxon>
    </lineage>
</organism>
<dbReference type="GO" id="GO:0051539">
    <property type="term" value="F:4 iron, 4 sulfur cluster binding"/>
    <property type="evidence" value="ECO:0007669"/>
    <property type="project" value="UniProtKB-KW"/>
</dbReference>
<sequence length="413" mass="43789">MTARTVTIESIGAQGDGVATVDGNPVYVGYGLPGETAKIEQDGSKSRLVAIDTPSPDRAKPPCPHFGPDGNRCGGCALQHLEIGAYHSWKAGLVANALAARGIETAIADMIPCAPGQRRRAVFTARAIKDRTLFGFHESGTHRIVDIGSCTVLSDGIVSELAKLRAIAGLFARGGKPVRMTVLESLTGLDISVDGISKLPEKRQRQAVDLTLNHGFARLCLGSETLVEARRPVLQFAGTNVEPPPGSFVQASAHAQERMIAIVTGYLQGSKSAADLFCGCGTFALALARQSAVLAVESSAPALAALDHAARHTQGLKPLRTERRDLFRRPMMANELKKTDAVVFDPPRAGAQAQATELAASNVQKIAAVSCNPATLARDLRILIDGGFRLTSVTPIDQFLWSPHVEAIALLER</sequence>
<dbReference type="Gene3D" id="2.40.50.1070">
    <property type="match status" value="1"/>
</dbReference>
<dbReference type="RefSeq" id="WP_267990925.1">
    <property type="nucleotide sequence ID" value="NZ_JAPJZI010000001.1"/>
</dbReference>
<accession>A0A9X3UI05</accession>
<dbReference type="PANTHER" id="PTHR11061">
    <property type="entry name" value="RNA M5U METHYLTRANSFERASE"/>
    <property type="match status" value="1"/>
</dbReference>
<gene>
    <name evidence="8" type="ORF">OQ273_12990</name>
</gene>
<keyword evidence="1" id="KW-0004">4Fe-4S</keyword>
<protein>
    <submittedName>
        <fullName evidence="8">Class I SAM-dependent RNA methyltransferase</fullName>
    </submittedName>
</protein>
<keyword evidence="3 6" id="KW-0808">Transferase</keyword>
<evidence type="ECO:0000256" key="6">
    <source>
        <dbReference type="PROSITE-ProRule" id="PRU01024"/>
    </source>
</evidence>
<comment type="caution">
    <text evidence="8">The sequence shown here is derived from an EMBL/GenBank/DDBJ whole genome shotgun (WGS) entry which is preliminary data.</text>
</comment>
<dbReference type="SUPFAM" id="SSF53335">
    <property type="entry name" value="S-adenosyl-L-methionine-dependent methyltransferases"/>
    <property type="match status" value="1"/>
</dbReference>